<keyword evidence="2" id="KW-1133">Transmembrane helix</keyword>
<feature type="compositionally biased region" description="Acidic residues" evidence="1">
    <location>
        <begin position="314"/>
        <end position="355"/>
    </location>
</feature>
<dbReference type="OrthoDB" id="10498510at2759"/>
<dbReference type="EMBL" id="CAJNDS010000097">
    <property type="protein sequence ID" value="CAE6954730.1"/>
    <property type="molecule type" value="Genomic_DNA"/>
</dbReference>
<proteinExistence type="predicted"/>
<dbReference type="AlphaFoldDB" id="A0A812HLU9"/>
<keyword evidence="2" id="KW-0812">Transmembrane</keyword>
<protein>
    <submittedName>
        <fullName evidence="3">Uncharacterized protein</fullName>
    </submittedName>
</protein>
<feature type="compositionally biased region" description="Basic and acidic residues" evidence="1">
    <location>
        <begin position="17"/>
        <end position="31"/>
    </location>
</feature>
<feature type="region of interest" description="Disordered" evidence="1">
    <location>
        <begin position="292"/>
        <end position="359"/>
    </location>
</feature>
<comment type="caution">
    <text evidence="3">The sequence shown here is derived from an EMBL/GenBank/DDBJ whole genome shotgun (WGS) entry which is preliminary data.</text>
</comment>
<evidence type="ECO:0000313" key="4">
    <source>
        <dbReference type="Proteomes" id="UP000604046"/>
    </source>
</evidence>
<organism evidence="3 4">
    <name type="scientific">Symbiodinium natans</name>
    <dbReference type="NCBI Taxonomy" id="878477"/>
    <lineage>
        <taxon>Eukaryota</taxon>
        <taxon>Sar</taxon>
        <taxon>Alveolata</taxon>
        <taxon>Dinophyceae</taxon>
        <taxon>Suessiales</taxon>
        <taxon>Symbiodiniaceae</taxon>
        <taxon>Symbiodinium</taxon>
    </lineage>
</organism>
<keyword evidence="2" id="KW-0472">Membrane</keyword>
<evidence type="ECO:0000256" key="2">
    <source>
        <dbReference type="SAM" id="Phobius"/>
    </source>
</evidence>
<evidence type="ECO:0000256" key="1">
    <source>
        <dbReference type="SAM" id="MobiDB-lite"/>
    </source>
</evidence>
<name>A0A812HLU9_9DINO</name>
<gene>
    <name evidence="3" type="ORF">SNAT2548_LOCUS1696</name>
</gene>
<evidence type="ECO:0000313" key="3">
    <source>
        <dbReference type="EMBL" id="CAE6954730.1"/>
    </source>
</evidence>
<accession>A0A812HLU9</accession>
<reference evidence="3" key="1">
    <citation type="submission" date="2021-02" db="EMBL/GenBank/DDBJ databases">
        <authorList>
            <person name="Dougan E. K."/>
            <person name="Rhodes N."/>
            <person name="Thang M."/>
            <person name="Chan C."/>
        </authorList>
    </citation>
    <scope>NUCLEOTIDE SEQUENCE</scope>
</reference>
<feature type="compositionally biased region" description="Basic and acidic residues" evidence="1">
    <location>
        <begin position="159"/>
        <end position="173"/>
    </location>
</feature>
<feature type="transmembrane region" description="Helical" evidence="2">
    <location>
        <begin position="382"/>
        <end position="408"/>
    </location>
</feature>
<feature type="region of interest" description="Disordered" evidence="1">
    <location>
        <begin position="1"/>
        <end position="73"/>
    </location>
</feature>
<feature type="region of interest" description="Disordered" evidence="1">
    <location>
        <begin position="126"/>
        <end position="173"/>
    </location>
</feature>
<dbReference type="Proteomes" id="UP000604046">
    <property type="component" value="Unassembled WGS sequence"/>
</dbReference>
<sequence length="410" mass="46509">MSRQKEALAQKSSDLPARAEQEEEDRQRRLTELQAEVEELQSEEAASQAKWNDQEETRRQEAESRETKAQELKAELEETRKAMAEEQRRYKAQSVQIVEKMSELRRIEADRQGKLDKVQKDIDEFDRQFGEEQESLSSRRAGLRQKSQELHSQVEALQEESRSAKAVIEEDQRKQEEEIAELERKIEECASQSRTFTEDLKKVSADRTVEEPDGEAIEVKLDEMSDEEKEQVSQKASLKVLRAVKGMKSCDAETIIEALQALEAALNEHFPLTGELEAELQEEAGAALEAKAKEHGLRPLSQCSKGEGGVQAEAGEDAVMEEKPEEEEEEKDDEKDEKDEEPSNLTCEEAEDDEAWPGVQEPLHGSLLRARSLRKTHQSHLLLRRALVVLGVFMCFSVVVISVSAPLLTV</sequence>
<feature type="compositionally biased region" description="Basic and acidic residues" evidence="1">
    <location>
        <begin position="52"/>
        <end position="73"/>
    </location>
</feature>
<keyword evidence="4" id="KW-1185">Reference proteome</keyword>